<dbReference type="InterPro" id="IPR000182">
    <property type="entry name" value="GNAT_dom"/>
</dbReference>
<organism evidence="1 2">
    <name type="scientific">Lactobacillus helveticus</name>
    <name type="common">Lactobacillus suntoryeus</name>
    <dbReference type="NCBI Taxonomy" id="1587"/>
    <lineage>
        <taxon>Bacteria</taxon>
        <taxon>Bacillati</taxon>
        <taxon>Bacillota</taxon>
        <taxon>Bacilli</taxon>
        <taxon>Lactobacillales</taxon>
        <taxon>Lactobacillaceae</taxon>
        <taxon>Lactobacillus</taxon>
    </lineage>
</organism>
<evidence type="ECO:0000313" key="2">
    <source>
        <dbReference type="Proteomes" id="UP000267945"/>
    </source>
</evidence>
<dbReference type="RefSeq" id="WP_014918736.1">
    <property type="nucleotide sequence ID" value="NZ_CP019581.1"/>
</dbReference>
<dbReference type="GO" id="GO:0016747">
    <property type="term" value="F:acyltransferase activity, transferring groups other than amino-acyl groups"/>
    <property type="evidence" value="ECO:0007669"/>
    <property type="project" value="InterPro"/>
</dbReference>
<dbReference type="EMBL" id="CP019581">
    <property type="protein sequence ID" value="AZK90585.1"/>
    <property type="molecule type" value="Genomic_DNA"/>
</dbReference>
<reference evidence="1 2" key="1">
    <citation type="submission" date="2017-02" db="EMBL/GenBank/DDBJ databases">
        <title>Complete genome sequence of Lactobacillus helveticus.</title>
        <authorList>
            <person name="Kim J.F."/>
            <person name="Chung Y."/>
            <person name="Kwak M."/>
        </authorList>
    </citation>
    <scope>NUCLEOTIDE SEQUENCE [LARGE SCALE GENOMIC DNA]</scope>
    <source>
        <strain evidence="1 2">LH5</strain>
    </source>
</reference>
<proteinExistence type="predicted"/>
<dbReference type="Pfam" id="PF00583">
    <property type="entry name" value="Acetyltransf_1"/>
    <property type="match status" value="1"/>
</dbReference>
<gene>
    <name evidence="1" type="ORF">LH5_00324</name>
</gene>
<name>A0A3Q8SNP9_LACHE</name>
<protein>
    <submittedName>
        <fullName evidence="1">Uncharacterized protein</fullName>
    </submittedName>
</protein>
<sequence length="172" mass="19693">MSLIYIRKAAKNDLEQIMPIIDEAKKFLKEDGNPQWQSGYPDADAINADIDQDAAWVLIVDQKIAGYTALASGSDPNYHQIDGLWKNDLDPYVAIHRVAISNEYRGMHLASYLLSSLISLHYAERVRNYRVDTFRRNEIVQHLVKDAGFVKRGNIKNDDPIDPYRVAYELNL</sequence>
<dbReference type="GeneID" id="99756504"/>
<dbReference type="Gene3D" id="3.40.630.30">
    <property type="match status" value="1"/>
</dbReference>
<dbReference type="SUPFAM" id="SSF55729">
    <property type="entry name" value="Acyl-CoA N-acyltransferases (Nat)"/>
    <property type="match status" value="1"/>
</dbReference>
<evidence type="ECO:0000313" key="1">
    <source>
        <dbReference type="EMBL" id="AZK90585.1"/>
    </source>
</evidence>
<dbReference type="Proteomes" id="UP000267945">
    <property type="component" value="Chromosome"/>
</dbReference>
<dbReference type="InterPro" id="IPR016181">
    <property type="entry name" value="Acyl_CoA_acyltransferase"/>
</dbReference>
<dbReference type="AlphaFoldDB" id="A0A3Q8SNP9"/>
<dbReference type="PROSITE" id="PS51186">
    <property type="entry name" value="GNAT"/>
    <property type="match status" value="1"/>
</dbReference>
<accession>A0A3Q8SNP9</accession>